<dbReference type="PANTHER" id="PTHR16305">
    <property type="entry name" value="TESTICULAR SOLUBLE ADENYLYL CYCLASE"/>
    <property type="match status" value="1"/>
</dbReference>
<dbReference type="InterPro" id="IPR041664">
    <property type="entry name" value="AAA_16"/>
</dbReference>
<evidence type="ECO:0000256" key="1">
    <source>
        <dbReference type="ARBA" id="ARBA00022741"/>
    </source>
</evidence>
<keyword evidence="2" id="KW-0067">ATP-binding</keyword>
<dbReference type="SMART" id="SM00421">
    <property type="entry name" value="HTH_LUXR"/>
    <property type="match status" value="1"/>
</dbReference>
<dbReference type="Pfam" id="PF00196">
    <property type="entry name" value="GerE"/>
    <property type="match status" value="1"/>
</dbReference>
<dbReference type="SUPFAM" id="SSF48452">
    <property type="entry name" value="TPR-like"/>
    <property type="match status" value="1"/>
</dbReference>
<dbReference type="InterPro" id="IPR036388">
    <property type="entry name" value="WH-like_DNA-bd_sf"/>
</dbReference>
<feature type="domain" description="HTH luxR-type" evidence="3">
    <location>
        <begin position="872"/>
        <end position="937"/>
    </location>
</feature>
<proteinExistence type="predicted"/>
<evidence type="ECO:0000313" key="5">
    <source>
        <dbReference type="Proteomes" id="UP001501222"/>
    </source>
</evidence>
<accession>A0ABP6Z951</accession>
<sequence>MSQNLGRLVSSPQLIGRDAEMAALTDFASALGAGGPRVTLVSGRAGSGKTRLIRELNEKLREEGVTVLPGACLALEAGSPPYLALHTALRSALPAGAPVLAELTGARATSRMELFEELRASVESIARGGKTALIIEDLHWADPATQDALSYLVAQAAGAWGLIATMRPEGADSAAALLAGLERRHILRLSLGTLSVAEVGAQMAAIIGIRPDAAEVDLVHRRSGGIPLLVEEVVAAGNGEIPDHLRAMFVARVRELGELVADVVGVASVVDRRCDETVIGQILGTEIHAARAAANEAVNWDLLMVDAEGYRVRHELLREAVYGSLAPAQRRQLHERAGVVLSESSTAEPGELAYHWYLAGRPKDATRAFLEATDLAERANAPATAYSYLERVLSLWPSLDDEDQERAGGRGEVLRRTAIAAERSGSFDAAIALTEERLAACVGDELSMAYERLARYRWQGGDGIGAAAAHDQAIGSLTVNTSAGVRAKVLSGQAWHLRLVGRIDDAVRMSDAALQQSQTVEDPAIVWQVLLSWGVARLGQEEAVGALTRARSMAESLDAGFDIAICTLWQYENLRMLGRLNETDGLLATGLRQAAAYGLSRSVEAVLSYQLIERMLETGRWTEALNLADSVLRRDVHGIPEFFTRAFRARLAAMQGDEATLEDAGRYVDAYSARIPHQRPRAIVLMARAEWSLWRGLSDGAAALCQQAVESSRLDVYYRADALAMLARARADWAAQARAQGNADDAAEQAAELHVQADAWEHRDYPEVAALLALTRAESERLVGSRDPQPWRETVDALAAVSDLYRAAYARWRLSWALLGSRSGRAEATRQLDQAHEAALALGADPLRTAIEKQAQDARLQVAFGQDAASMPKAPEFQLTTRELEVLPLLAAGRTNAEIASILVISPRTVGEHVSRILRKMGAGRRTEAADIARRRGLLDG</sequence>
<comment type="caution">
    <text evidence="4">The sequence shown here is derived from an EMBL/GenBank/DDBJ whole genome shotgun (WGS) entry which is preliminary data.</text>
</comment>
<keyword evidence="1" id="KW-0547">Nucleotide-binding</keyword>
<dbReference type="InterPro" id="IPR000792">
    <property type="entry name" value="Tscrpt_reg_LuxR_C"/>
</dbReference>
<dbReference type="PANTHER" id="PTHR16305:SF35">
    <property type="entry name" value="TRANSCRIPTIONAL ACTIVATOR DOMAIN"/>
    <property type="match status" value="1"/>
</dbReference>
<dbReference type="Proteomes" id="UP001501222">
    <property type="component" value="Unassembled WGS sequence"/>
</dbReference>
<gene>
    <name evidence="4" type="ORF">GCM10022235_83130</name>
</gene>
<evidence type="ECO:0000259" key="3">
    <source>
        <dbReference type="PROSITE" id="PS50043"/>
    </source>
</evidence>
<dbReference type="SUPFAM" id="SSF46894">
    <property type="entry name" value="C-terminal effector domain of the bipartite response regulators"/>
    <property type="match status" value="1"/>
</dbReference>
<dbReference type="PRINTS" id="PR00038">
    <property type="entry name" value="HTHLUXR"/>
</dbReference>
<keyword evidence="5" id="KW-1185">Reference proteome</keyword>
<dbReference type="Gene3D" id="1.10.10.10">
    <property type="entry name" value="Winged helix-like DNA-binding domain superfamily/Winged helix DNA-binding domain"/>
    <property type="match status" value="1"/>
</dbReference>
<dbReference type="EMBL" id="BAABAA010000022">
    <property type="protein sequence ID" value="GAA3598669.1"/>
    <property type="molecule type" value="Genomic_DNA"/>
</dbReference>
<organism evidence="4 5">
    <name type="scientific">Kribbella ginsengisoli</name>
    <dbReference type="NCBI Taxonomy" id="363865"/>
    <lineage>
        <taxon>Bacteria</taxon>
        <taxon>Bacillati</taxon>
        <taxon>Actinomycetota</taxon>
        <taxon>Actinomycetes</taxon>
        <taxon>Propionibacteriales</taxon>
        <taxon>Kribbellaceae</taxon>
        <taxon>Kribbella</taxon>
    </lineage>
</organism>
<dbReference type="CDD" id="cd06170">
    <property type="entry name" value="LuxR_C_like"/>
    <property type="match status" value="1"/>
</dbReference>
<evidence type="ECO:0000256" key="2">
    <source>
        <dbReference type="ARBA" id="ARBA00022840"/>
    </source>
</evidence>
<dbReference type="RefSeq" id="WP_344850221.1">
    <property type="nucleotide sequence ID" value="NZ_BAABAA010000022.1"/>
</dbReference>
<protein>
    <submittedName>
        <fullName evidence="4">Helix-turn-helix transcriptional regulator</fullName>
    </submittedName>
</protein>
<dbReference type="InterPro" id="IPR016032">
    <property type="entry name" value="Sig_transdc_resp-reg_C-effctor"/>
</dbReference>
<dbReference type="InterPro" id="IPR027417">
    <property type="entry name" value="P-loop_NTPase"/>
</dbReference>
<dbReference type="Pfam" id="PF13191">
    <property type="entry name" value="AAA_16"/>
    <property type="match status" value="1"/>
</dbReference>
<reference evidence="5" key="1">
    <citation type="journal article" date="2019" name="Int. J. Syst. Evol. Microbiol.">
        <title>The Global Catalogue of Microorganisms (GCM) 10K type strain sequencing project: providing services to taxonomists for standard genome sequencing and annotation.</title>
        <authorList>
            <consortium name="The Broad Institute Genomics Platform"/>
            <consortium name="The Broad Institute Genome Sequencing Center for Infectious Disease"/>
            <person name="Wu L."/>
            <person name="Ma J."/>
        </authorList>
    </citation>
    <scope>NUCLEOTIDE SEQUENCE [LARGE SCALE GENOMIC DNA]</scope>
    <source>
        <strain evidence="5">JCM 16928</strain>
    </source>
</reference>
<evidence type="ECO:0000313" key="4">
    <source>
        <dbReference type="EMBL" id="GAA3598669.1"/>
    </source>
</evidence>
<dbReference type="InterPro" id="IPR011990">
    <property type="entry name" value="TPR-like_helical_dom_sf"/>
</dbReference>
<name>A0ABP6Z951_9ACTN</name>
<dbReference type="Gene3D" id="3.40.50.300">
    <property type="entry name" value="P-loop containing nucleotide triphosphate hydrolases"/>
    <property type="match status" value="1"/>
</dbReference>
<dbReference type="PROSITE" id="PS00622">
    <property type="entry name" value="HTH_LUXR_1"/>
    <property type="match status" value="1"/>
</dbReference>
<dbReference type="PROSITE" id="PS50043">
    <property type="entry name" value="HTH_LUXR_2"/>
    <property type="match status" value="1"/>
</dbReference>
<dbReference type="SUPFAM" id="SSF52540">
    <property type="entry name" value="P-loop containing nucleoside triphosphate hydrolases"/>
    <property type="match status" value="1"/>
</dbReference>